<feature type="non-terminal residue" evidence="3">
    <location>
        <position position="1"/>
    </location>
</feature>
<protein>
    <submittedName>
        <fullName evidence="3">Uncharacterized protein</fullName>
    </submittedName>
</protein>
<feature type="transmembrane region" description="Helical" evidence="2">
    <location>
        <begin position="129"/>
        <end position="153"/>
    </location>
</feature>
<organism evidence="3 4">
    <name type="scientific">Kipferlia bialata</name>
    <dbReference type="NCBI Taxonomy" id="797122"/>
    <lineage>
        <taxon>Eukaryota</taxon>
        <taxon>Metamonada</taxon>
        <taxon>Carpediemonas-like organisms</taxon>
        <taxon>Kipferlia</taxon>
    </lineage>
</organism>
<dbReference type="EMBL" id="BDIP01002354">
    <property type="protein sequence ID" value="GIQ86163.1"/>
    <property type="molecule type" value="Genomic_DNA"/>
</dbReference>
<dbReference type="Proteomes" id="UP000265618">
    <property type="component" value="Unassembled WGS sequence"/>
</dbReference>
<evidence type="ECO:0000256" key="1">
    <source>
        <dbReference type="SAM" id="MobiDB-lite"/>
    </source>
</evidence>
<evidence type="ECO:0000256" key="2">
    <source>
        <dbReference type="SAM" id="Phobius"/>
    </source>
</evidence>
<keyword evidence="2" id="KW-1133">Transmembrane helix</keyword>
<keyword evidence="4" id="KW-1185">Reference proteome</keyword>
<sequence>YEYGTISLSSYGYVNNMDTKWIVYPEDDIVMNASITCSGSIEPGSDHLSIRKGVCYGDEWNVSLSSDSLLVHSESSSHLDFTYDMDFPFDERYNCFYVEFTSDYSVSGDTYDGFTCTYCVNDACGALDWVKWLIFACIAIFILTMFCVACCACRRTSKLRKQQQKVMAGASYQPLSTGMMQQMSQMSGMPQMPQMPQMSGMGQMEQQINQAMSQMSQQMSEMTKQAKEAQAAPQPQQPQPQAQTPAPTYDYASAETANTGAVSSGPASGYQSMSGYTSSGQVGGYGAAPAPTSTDGYQPQAPPPLPSYMAPTMEAPAPPQFFNYNDA</sequence>
<keyword evidence="2" id="KW-0472">Membrane</keyword>
<feature type="region of interest" description="Disordered" evidence="1">
    <location>
        <begin position="275"/>
        <end position="327"/>
    </location>
</feature>
<proteinExistence type="predicted"/>
<reference evidence="3 4" key="1">
    <citation type="journal article" date="2018" name="PLoS ONE">
        <title>The draft genome of Kipferlia bialata reveals reductive genome evolution in fornicate parasites.</title>
        <authorList>
            <person name="Tanifuji G."/>
            <person name="Takabayashi S."/>
            <person name="Kume K."/>
            <person name="Takagi M."/>
            <person name="Nakayama T."/>
            <person name="Kamikawa R."/>
            <person name="Inagaki Y."/>
            <person name="Hashimoto T."/>
        </authorList>
    </citation>
    <scope>NUCLEOTIDE SEQUENCE [LARGE SCALE GENOMIC DNA]</scope>
    <source>
        <strain evidence="3">NY0173</strain>
    </source>
</reference>
<evidence type="ECO:0000313" key="4">
    <source>
        <dbReference type="Proteomes" id="UP000265618"/>
    </source>
</evidence>
<evidence type="ECO:0000313" key="3">
    <source>
        <dbReference type="EMBL" id="GIQ86163.1"/>
    </source>
</evidence>
<dbReference type="AlphaFoldDB" id="A0A9K3CZC6"/>
<feature type="region of interest" description="Disordered" evidence="1">
    <location>
        <begin position="187"/>
        <end position="247"/>
    </location>
</feature>
<keyword evidence="2" id="KW-0812">Transmembrane</keyword>
<accession>A0A9K3CZC6</accession>
<gene>
    <name evidence="3" type="ORF">KIPB_007963</name>
</gene>
<comment type="caution">
    <text evidence="3">The sequence shown here is derived from an EMBL/GenBank/DDBJ whole genome shotgun (WGS) entry which is preliminary data.</text>
</comment>
<name>A0A9K3CZC6_9EUKA</name>